<sequence length="146" mass="16015">MTENPFASPQLIEEETVEVKLVSVDGDLAKRQAPPVSLQLAWLLGVVLLPIKFISLLVFGPCGVLMIAALVGMLVYLLKPRRWVWPAALVFFLFDAAFLAIGIAAAIHFGLLMVAIVVVVGVTLCLIICGCLFQRSAWDYYHRTTT</sequence>
<comment type="caution">
    <text evidence="2">The sequence shown here is derived from an EMBL/GenBank/DDBJ whole genome shotgun (WGS) entry which is preliminary data.</text>
</comment>
<evidence type="ECO:0000256" key="1">
    <source>
        <dbReference type="SAM" id="Phobius"/>
    </source>
</evidence>
<organism evidence="2 3">
    <name type="scientific">Bremerella cremea</name>
    <dbReference type="NCBI Taxonomy" id="1031537"/>
    <lineage>
        <taxon>Bacteria</taxon>
        <taxon>Pseudomonadati</taxon>
        <taxon>Planctomycetota</taxon>
        <taxon>Planctomycetia</taxon>
        <taxon>Pirellulales</taxon>
        <taxon>Pirellulaceae</taxon>
        <taxon>Bremerella</taxon>
    </lineage>
</organism>
<dbReference type="OrthoDB" id="9989530at2"/>
<keyword evidence="1" id="KW-1133">Transmembrane helix</keyword>
<evidence type="ECO:0000313" key="2">
    <source>
        <dbReference type="EMBL" id="RCS52729.1"/>
    </source>
</evidence>
<reference evidence="2 3" key="1">
    <citation type="submission" date="2018-07" db="EMBL/GenBank/DDBJ databases">
        <title>Comparative genomes isolates from brazilian mangrove.</title>
        <authorList>
            <person name="De Araujo J.E."/>
            <person name="Taketani R.G."/>
            <person name="Silva M.C.P."/>
            <person name="Lourenco M.V."/>
            <person name="Oliveira V.M."/>
            <person name="Andreote F.D."/>
        </authorList>
    </citation>
    <scope>NUCLEOTIDE SEQUENCE [LARGE SCALE GENOMIC DNA]</scope>
    <source>
        <strain evidence="2 3">HEX PRIS-MGV</strain>
    </source>
</reference>
<dbReference type="RefSeq" id="WP_114368155.1">
    <property type="nucleotide sequence ID" value="NZ_QPEX01000011.1"/>
</dbReference>
<keyword evidence="1" id="KW-0472">Membrane</keyword>
<proteinExistence type="predicted"/>
<gene>
    <name evidence="2" type="ORF">DTL42_07790</name>
</gene>
<dbReference type="EMBL" id="QPEX01000011">
    <property type="protein sequence ID" value="RCS52729.1"/>
    <property type="molecule type" value="Genomic_DNA"/>
</dbReference>
<name>A0A368KWI6_9BACT</name>
<dbReference type="Proteomes" id="UP000253562">
    <property type="component" value="Unassembled WGS sequence"/>
</dbReference>
<evidence type="ECO:0000313" key="3">
    <source>
        <dbReference type="Proteomes" id="UP000253562"/>
    </source>
</evidence>
<feature type="transmembrane region" description="Helical" evidence="1">
    <location>
        <begin position="111"/>
        <end position="133"/>
    </location>
</feature>
<feature type="transmembrane region" description="Helical" evidence="1">
    <location>
        <begin position="83"/>
        <end position="105"/>
    </location>
</feature>
<protein>
    <submittedName>
        <fullName evidence="2">Uncharacterized protein</fullName>
    </submittedName>
</protein>
<accession>A0A368KWI6</accession>
<keyword evidence="1" id="KW-0812">Transmembrane</keyword>
<dbReference type="AlphaFoldDB" id="A0A368KWI6"/>
<feature type="transmembrane region" description="Helical" evidence="1">
    <location>
        <begin position="53"/>
        <end position="76"/>
    </location>
</feature>